<dbReference type="GO" id="GO:0050660">
    <property type="term" value="F:flavin adenine dinucleotide binding"/>
    <property type="evidence" value="ECO:0007669"/>
    <property type="project" value="InterPro"/>
</dbReference>
<evidence type="ECO:0000313" key="9">
    <source>
        <dbReference type="Proteomes" id="UP000248330"/>
    </source>
</evidence>
<dbReference type="OrthoDB" id="9766402at2"/>
<dbReference type="AlphaFoldDB" id="A0A318E2P6"/>
<dbReference type="InterPro" id="IPR020946">
    <property type="entry name" value="Flavin_mOase-like"/>
</dbReference>
<accession>A0A318E2P6</accession>
<evidence type="ECO:0000256" key="4">
    <source>
        <dbReference type="ARBA" id="ARBA00022827"/>
    </source>
</evidence>
<dbReference type="Proteomes" id="UP000248330">
    <property type="component" value="Unassembled WGS sequence"/>
</dbReference>
<dbReference type="PANTHER" id="PTHR43098:SF3">
    <property type="entry name" value="L-ORNITHINE N(5)-MONOOXYGENASE-RELATED"/>
    <property type="match status" value="1"/>
</dbReference>
<evidence type="ECO:0000256" key="3">
    <source>
        <dbReference type="ARBA" id="ARBA00022630"/>
    </source>
</evidence>
<keyword evidence="6" id="KW-0560">Oxidoreductase</keyword>
<evidence type="ECO:0000256" key="7">
    <source>
        <dbReference type="ARBA" id="ARBA00023033"/>
    </source>
</evidence>
<evidence type="ECO:0000256" key="1">
    <source>
        <dbReference type="ARBA" id="ARBA00001974"/>
    </source>
</evidence>
<evidence type="ECO:0000256" key="5">
    <source>
        <dbReference type="ARBA" id="ARBA00022857"/>
    </source>
</evidence>
<dbReference type="GO" id="GO:0004499">
    <property type="term" value="F:N,N-dimethylaniline monooxygenase activity"/>
    <property type="evidence" value="ECO:0007669"/>
    <property type="project" value="InterPro"/>
</dbReference>
<keyword evidence="7 8" id="KW-0503">Monooxygenase</keyword>
<keyword evidence="3" id="KW-0285">Flavoprotein</keyword>
<evidence type="ECO:0000313" key="8">
    <source>
        <dbReference type="EMBL" id="PXV65291.1"/>
    </source>
</evidence>
<keyword evidence="9" id="KW-1185">Reference proteome</keyword>
<reference evidence="8 9" key="1">
    <citation type="submission" date="2018-04" db="EMBL/GenBank/DDBJ databases">
        <title>Genomic Encyclopedia of Type Strains, Phase IV (KMG-IV): sequencing the most valuable type-strain genomes for metagenomic binning, comparative biology and taxonomic classification.</title>
        <authorList>
            <person name="Goeker M."/>
        </authorList>
    </citation>
    <scope>NUCLEOTIDE SEQUENCE [LARGE SCALE GENOMIC DNA]</scope>
    <source>
        <strain evidence="8 9">DSM 104150</strain>
    </source>
</reference>
<comment type="similarity">
    <text evidence="2">Belongs to the FAD-binding monooxygenase family.</text>
</comment>
<dbReference type="GO" id="GO:0050661">
    <property type="term" value="F:NADP binding"/>
    <property type="evidence" value="ECO:0007669"/>
    <property type="project" value="InterPro"/>
</dbReference>
<dbReference type="EMBL" id="QICN01000010">
    <property type="protein sequence ID" value="PXV65291.1"/>
    <property type="molecule type" value="Genomic_DNA"/>
</dbReference>
<organism evidence="8 9">
    <name type="scientific">Sinimarinibacterium flocculans</name>
    <dbReference type="NCBI Taxonomy" id="985250"/>
    <lineage>
        <taxon>Bacteria</taxon>
        <taxon>Pseudomonadati</taxon>
        <taxon>Pseudomonadota</taxon>
        <taxon>Gammaproteobacteria</taxon>
        <taxon>Nevskiales</taxon>
        <taxon>Nevskiaceae</taxon>
        <taxon>Sinimarinibacterium</taxon>
    </lineage>
</organism>
<evidence type="ECO:0000256" key="6">
    <source>
        <dbReference type="ARBA" id="ARBA00023002"/>
    </source>
</evidence>
<proteinExistence type="inferred from homology"/>
<dbReference type="Gene3D" id="3.50.50.60">
    <property type="entry name" value="FAD/NAD(P)-binding domain"/>
    <property type="match status" value="2"/>
</dbReference>
<comment type="cofactor">
    <cofactor evidence="1">
        <name>FAD</name>
        <dbReference type="ChEBI" id="CHEBI:57692"/>
    </cofactor>
</comment>
<evidence type="ECO:0000256" key="2">
    <source>
        <dbReference type="ARBA" id="ARBA00010139"/>
    </source>
</evidence>
<dbReference type="Pfam" id="PF00743">
    <property type="entry name" value="FMO-like"/>
    <property type="match status" value="1"/>
</dbReference>
<comment type="caution">
    <text evidence="8">The sequence shown here is derived from an EMBL/GenBank/DDBJ whole genome shotgun (WGS) entry which is preliminary data.</text>
</comment>
<dbReference type="PANTHER" id="PTHR43098">
    <property type="entry name" value="L-ORNITHINE N(5)-MONOOXYGENASE-RELATED"/>
    <property type="match status" value="1"/>
</dbReference>
<sequence>MSQNATEVARDCDAVVIGAGFAGLYALHRLRGMGLDVRAFEAGSGVGGTWYWNRYPGARTDSEAEVYQYWFSDELLAEWNWQERFPAQAETERYLNFVADRLDLRKDIAFNTRVTAAHWDEAAARWVVQTDGGDAVRCRWLVPCLGPLSEPAEPPFPGREAYRGTVLHTARWPREGIDLRGKRVGVVGTAATGIQVIQTIAHEVGALYVFQRTANYTIPMRNPKVDDAARERMRARYPENRQRVFDSFIGFHFDLDPRDWDQVPKEERRRTLEALWDKGSLQFWGSNFIKVIMDEAANREVSDFVREKMRARIRKPELAEKLLPTTHGFGTRRTPLDSGYLEVFDLDHVHLVDVKADPIQAFTDTGLKTGTAAYELDVIILATGFDAGTGTLGRIDIRGRDGLSLKDEWKKEISTAMGLQKHGFPNLFMTAAPLAPSAAFCNMPTCLQQQVDWIADCIDYVRRTGDRQVIEPTPEFEAQWVKHHDQVANATLIAKTPSWWLGSNVPGKPQRLLSYIGAGNYRQACNDVAQKGYAGFVIS</sequence>
<dbReference type="InterPro" id="IPR036188">
    <property type="entry name" value="FAD/NAD-bd_sf"/>
</dbReference>
<dbReference type="SUPFAM" id="SSF51905">
    <property type="entry name" value="FAD/NAD(P)-binding domain"/>
    <property type="match status" value="2"/>
</dbReference>
<gene>
    <name evidence="8" type="ORF">C8D93_110109</name>
</gene>
<keyword evidence="4" id="KW-0274">FAD</keyword>
<keyword evidence="5" id="KW-0521">NADP</keyword>
<dbReference type="RefSeq" id="WP_110266327.1">
    <property type="nucleotide sequence ID" value="NZ_CAKZQT010000018.1"/>
</dbReference>
<dbReference type="InterPro" id="IPR050775">
    <property type="entry name" value="FAD-binding_Monooxygenases"/>
</dbReference>
<name>A0A318E2P6_9GAMM</name>
<protein>
    <submittedName>
        <fullName evidence="8">Acetone monooxygenase</fullName>
    </submittedName>
</protein>